<dbReference type="InterPro" id="IPR017441">
    <property type="entry name" value="Protein_kinase_ATP_BS"/>
</dbReference>
<dbReference type="EMBL" id="JARKIK010002269">
    <property type="protein sequence ID" value="KAK8719383.1"/>
    <property type="molecule type" value="Genomic_DNA"/>
</dbReference>
<accession>A0AAW0VQ29</accession>
<feature type="region of interest" description="Disordered" evidence="2">
    <location>
        <begin position="1"/>
        <end position="41"/>
    </location>
</feature>
<feature type="binding site" evidence="1">
    <location>
        <position position="83"/>
    </location>
    <ligand>
        <name>ATP</name>
        <dbReference type="ChEBI" id="CHEBI:30616"/>
    </ligand>
</feature>
<dbReference type="PANTHER" id="PTHR44167:SF24">
    <property type="entry name" value="SERINE_THREONINE-PROTEIN KINASE CHK2"/>
    <property type="match status" value="1"/>
</dbReference>
<dbReference type="AlphaFoldDB" id="A0AAW0VQ29"/>
<dbReference type="InterPro" id="IPR000719">
    <property type="entry name" value="Prot_kinase_dom"/>
</dbReference>
<evidence type="ECO:0000313" key="5">
    <source>
        <dbReference type="Proteomes" id="UP001445076"/>
    </source>
</evidence>
<dbReference type="InterPro" id="IPR011009">
    <property type="entry name" value="Kinase-like_dom_sf"/>
</dbReference>
<protein>
    <recommendedName>
        <fullName evidence="3">Protein kinase domain-containing protein</fullName>
    </recommendedName>
</protein>
<dbReference type="Gene3D" id="1.10.510.10">
    <property type="entry name" value="Transferase(Phosphotransferase) domain 1"/>
    <property type="match status" value="1"/>
</dbReference>
<evidence type="ECO:0000313" key="4">
    <source>
        <dbReference type="EMBL" id="KAK8719383.1"/>
    </source>
</evidence>
<dbReference type="PANTHER" id="PTHR44167">
    <property type="entry name" value="OVARIAN-SPECIFIC SERINE/THREONINE-PROTEIN KINASE LOK-RELATED"/>
    <property type="match status" value="1"/>
</dbReference>
<keyword evidence="5" id="KW-1185">Reference proteome</keyword>
<dbReference type="SUPFAM" id="SSF56112">
    <property type="entry name" value="Protein kinase-like (PK-like)"/>
    <property type="match status" value="1"/>
</dbReference>
<evidence type="ECO:0000256" key="1">
    <source>
        <dbReference type="PROSITE-ProRule" id="PRU10141"/>
    </source>
</evidence>
<dbReference type="GO" id="GO:0005524">
    <property type="term" value="F:ATP binding"/>
    <property type="evidence" value="ECO:0007669"/>
    <property type="project" value="UniProtKB-UniRule"/>
</dbReference>
<sequence length="211" mass="23018">MAGGRKKQSRSSFPSGPASTRVKVGNAEAGGSQHGPRKTKKKFRKFSWSQISLKSEIGEGAFAKTHRAQVTMADRSIVIAAVKVFKTQQYDTTECRLLTAAAGAGGAPKIFGISKGLPSAIIMELCPGQPLYDFFECNPVDECKKAYEAVKIALLDFHTKGFTHQDLHPGNILIDRVDNKYVAHLIDLGKSRMLGQDPSMDKSYVEQDNEG</sequence>
<dbReference type="GO" id="GO:0044773">
    <property type="term" value="P:mitotic DNA damage checkpoint signaling"/>
    <property type="evidence" value="ECO:0007669"/>
    <property type="project" value="TreeGrafter"/>
</dbReference>
<feature type="domain" description="Protein kinase" evidence="3">
    <location>
        <begin position="51"/>
        <end position="211"/>
    </location>
</feature>
<reference evidence="4 5" key="1">
    <citation type="journal article" date="2024" name="BMC Genomics">
        <title>Genome assembly of redclaw crayfish (Cherax quadricarinatus) provides insights into its immune adaptation and hypoxia tolerance.</title>
        <authorList>
            <person name="Liu Z."/>
            <person name="Zheng J."/>
            <person name="Li H."/>
            <person name="Fang K."/>
            <person name="Wang S."/>
            <person name="He J."/>
            <person name="Zhou D."/>
            <person name="Weng S."/>
            <person name="Chi M."/>
            <person name="Gu Z."/>
            <person name="He J."/>
            <person name="Li F."/>
            <person name="Wang M."/>
        </authorList>
    </citation>
    <scope>NUCLEOTIDE SEQUENCE [LARGE SCALE GENOMIC DNA]</scope>
    <source>
        <strain evidence="4">ZL_2023a</strain>
    </source>
</reference>
<keyword evidence="1" id="KW-0067">ATP-binding</keyword>
<keyword evidence="1" id="KW-0547">Nucleotide-binding</keyword>
<dbReference type="Proteomes" id="UP001445076">
    <property type="component" value="Unassembled WGS sequence"/>
</dbReference>
<dbReference type="PROSITE" id="PS50011">
    <property type="entry name" value="PROTEIN_KINASE_DOM"/>
    <property type="match status" value="1"/>
</dbReference>
<proteinExistence type="predicted"/>
<comment type="caution">
    <text evidence="4">The sequence shown here is derived from an EMBL/GenBank/DDBJ whole genome shotgun (WGS) entry which is preliminary data.</text>
</comment>
<name>A0AAW0VQ29_CHEQU</name>
<dbReference type="GO" id="GO:0005737">
    <property type="term" value="C:cytoplasm"/>
    <property type="evidence" value="ECO:0007669"/>
    <property type="project" value="TreeGrafter"/>
</dbReference>
<dbReference type="GO" id="GO:0004674">
    <property type="term" value="F:protein serine/threonine kinase activity"/>
    <property type="evidence" value="ECO:0007669"/>
    <property type="project" value="TreeGrafter"/>
</dbReference>
<feature type="non-terminal residue" evidence="4">
    <location>
        <position position="211"/>
    </location>
</feature>
<evidence type="ECO:0000259" key="3">
    <source>
        <dbReference type="PROSITE" id="PS50011"/>
    </source>
</evidence>
<gene>
    <name evidence="4" type="ORF">OTU49_014065</name>
</gene>
<dbReference type="Pfam" id="PF00069">
    <property type="entry name" value="Pkinase"/>
    <property type="match status" value="1"/>
</dbReference>
<dbReference type="GO" id="GO:0005634">
    <property type="term" value="C:nucleus"/>
    <property type="evidence" value="ECO:0007669"/>
    <property type="project" value="TreeGrafter"/>
</dbReference>
<organism evidence="4 5">
    <name type="scientific">Cherax quadricarinatus</name>
    <name type="common">Australian red claw crayfish</name>
    <dbReference type="NCBI Taxonomy" id="27406"/>
    <lineage>
        <taxon>Eukaryota</taxon>
        <taxon>Metazoa</taxon>
        <taxon>Ecdysozoa</taxon>
        <taxon>Arthropoda</taxon>
        <taxon>Crustacea</taxon>
        <taxon>Multicrustacea</taxon>
        <taxon>Malacostraca</taxon>
        <taxon>Eumalacostraca</taxon>
        <taxon>Eucarida</taxon>
        <taxon>Decapoda</taxon>
        <taxon>Pleocyemata</taxon>
        <taxon>Astacidea</taxon>
        <taxon>Parastacoidea</taxon>
        <taxon>Parastacidae</taxon>
        <taxon>Cherax</taxon>
    </lineage>
</organism>
<dbReference type="Gene3D" id="3.30.200.20">
    <property type="entry name" value="Phosphorylase Kinase, domain 1"/>
    <property type="match status" value="1"/>
</dbReference>
<dbReference type="PROSITE" id="PS00107">
    <property type="entry name" value="PROTEIN_KINASE_ATP"/>
    <property type="match status" value="1"/>
</dbReference>
<evidence type="ECO:0000256" key="2">
    <source>
        <dbReference type="SAM" id="MobiDB-lite"/>
    </source>
</evidence>